<evidence type="ECO:0000313" key="3">
    <source>
        <dbReference type="Proteomes" id="UP000654075"/>
    </source>
</evidence>
<reference evidence="2" key="1">
    <citation type="submission" date="2021-02" db="EMBL/GenBank/DDBJ databases">
        <authorList>
            <person name="Dougan E. K."/>
            <person name="Rhodes N."/>
            <person name="Thang M."/>
            <person name="Chan C."/>
        </authorList>
    </citation>
    <scope>NUCLEOTIDE SEQUENCE</scope>
</reference>
<evidence type="ECO:0000256" key="1">
    <source>
        <dbReference type="SAM" id="MobiDB-lite"/>
    </source>
</evidence>
<dbReference type="Proteomes" id="UP000654075">
    <property type="component" value="Unassembled WGS sequence"/>
</dbReference>
<feature type="compositionally biased region" description="Basic and acidic residues" evidence="1">
    <location>
        <begin position="232"/>
        <end position="250"/>
    </location>
</feature>
<evidence type="ECO:0000313" key="2">
    <source>
        <dbReference type="EMBL" id="CAE8633146.1"/>
    </source>
</evidence>
<feature type="compositionally biased region" description="Low complexity" evidence="1">
    <location>
        <begin position="251"/>
        <end position="266"/>
    </location>
</feature>
<organism evidence="2 3">
    <name type="scientific">Polarella glacialis</name>
    <name type="common">Dinoflagellate</name>
    <dbReference type="NCBI Taxonomy" id="89957"/>
    <lineage>
        <taxon>Eukaryota</taxon>
        <taxon>Sar</taxon>
        <taxon>Alveolata</taxon>
        <taxon>Dinophyceae</taxon>
        <taxon>Suessiales</taxon>
        <taxon>Suessiaceae</taxon>
        <taxon>Polarella</taxon>
    </lineage>
</organism>
<gene>
    <name evidence="2" type="ORF">PGLA1383_LOCUS49059</name>
</gene>
<dbReference type="AlphaFoldDB" id="A0A813H6E1"/>
<feature type="compositionally biased region" description="Basic and acidic residues" evidence="1">
    <location>
        <begin position="285"/>
        <end position="301"/>
    </location>
</feature>
<accession>A0A813H6E1</accession>
<dbReference type="OrthoDB" id="445357at2759"/>
<dbReference type="EMBL" id="CAJNNV010030650">
    <property type="protein sequence ID" value="CAE8633146.1"/>
    <property type="molecule type" value="Genomic_DNA"/>
</dbReference>
<feature type="region of interest" description="Disordered" evidence="1">
    <location>
        <begin position="232"/>
        <end position="313"/>
    </location>
</feature>
<proteinExistence type="predicted"/>
<feature type="compositionally biased region" description="Gly residues" evidence="1">
    <location>
        <begin position="620"/>
        <end position="630"/>
    </location>
</feature>
<feature type="region of interest" description="Disordered" evidence="1">
    <location>
        <begin position="402"/>
        <end position="432"/>
    </location>
</feature>
<comment type="caution">
    <text evidence="2">The sequence shown here is derived from an EMBL/GenBank/DDBJ whole genome shotgun (WGS) entry which is preliminary data.</text>
</comment>
<feature type="region of interest" description="Disordered" evidence="1">
    <location>
        <begin position="587"/>
        <end position="712"/>
    </location>
</feature>
<sequence length="712" mass="78144">MPLPEELKGKPLFPTITYKNVSLDVNFGPTARVPLPFACHMLGGAAAADVEISKPQQFGKSGKPEVVFPLGLPEQGYFDWVDDFVAKNPGYTELSDRKLIEWARKSGVWQQRNQGVPGTNDKPEPRFGLPGLDDWSVSKVMWAIAPTLQRNFIVPELKSNLVPSERQESLLRYQGQDYHRKAVVLMGEPTKDFKERVHAGLLAEKQAKADAEHKKKAQEENRKQMLELRKTKAEEAKKAREAAAAKKAEGAADAEGAEQGEAGTEQTEGEEAKAKDEETGEAEVEETKAEAAEGEDAKMEETAAPVELTEEEKKQCFRKTQLLDLAEKELAKSYASFALPAKAEGFDEISFAWSKEADCSKLLKDWVMEKKLTQRAEDLQPGAGFKEQYAIWQKTLSEWRKAHADHKDPARRKAAETKKAEAAKQKREEDKKALIEAGDEEGAKALDAKLETEAEPVEELDVENLDVFAVENIMDIGNGDALFADFAYEDWVLLSTRYELHLLLHSFKKDLNDPDRLSFGLKHLSYYYNKYYKKNWSMQQFGIKEFDDLVELLKDSVSLDSASGHLKADQAEDATLDSFMKLTEDNRRERQRRIEAGDETARLKFSRPAPAGKQGDKGYGKGGGGKGSYGKGAPAPPGRYAGAGGGAAAPPPRYAGYGAPAPQGGGSYAAQKRPYSPGPPPAYGASKQPRAGGYGAYGGGGAGGPAGGAYRR</sequence>
<protein>
    <submittedName>
        <fullName evidence="2">Uncharacterized protein</fullName>
    </submittedName>
</protein>
<feature type="compositionally biased region" description="Basic and acidic residues" evidence="1">
    <location>
        <begin position="587"/>
        <end position="602"/>
    </location>
</feature>
<keyword evidence="3" id="KW-1185">Reference proteome</keyword>
<feature type="compositionally biased region" description="Gly residues" evidence="1">
    <location>
        <begin position="692"/>
        <end position="712"/>
    </location>
</feature>
<name>A0A813H6E1_POLGL</name>